<protein>
    <submittedName>
        <fullName evidence="3">Uncharacterized protein</fullName>
    </submittedName>
</protein>
<keyword evidence="1" id="KW-0812">Transmembrane</keyword>
<dbReference type="Proteomes" id="UP000702954">
    <property type="component" value="Unassembled WGS sequence"/>
</dbReference>
<dbReference type="RefSeq" id="WP_116441886.1">
    <property type="nucleotide sequence ID" value="NZ_BHEO01000008.1"/>
</dbReference>
<organism evidence="3 4">
    <name type="scientific">Faecalimonas umbilicata</name>
    <dbReference type="NCBI Taxonomy" id="1912855"/>
    <lineage>
        <taxon>Bacteria</taxon>
        <taxon>Bacillati</taxon>
        <taxon>Bacillota</taxon>
        <taxon>Clostridia</taxon>
        <taxon>Lachnospirales</taxon>
        <taxon>Lachnospiraceae</taxon>
        <taxon>Faecalimonas</taxon>
    </lineage>
</organism>
<feature type="transmembrane region" description="Helical" evidence="1">
    <location>
        <begin position="91"/>
        <end position="118"/>
    </location>
</feature>
<evidence type="ECO:0000256" key="1">
    <source>
        <dbReference type="SAM" id="Phobius"/>
    </source>
</evidence>
<dbReference type="EMBL" id="BHEO01000008">
    <property type="protein sequence ID" value="GBU05575.1"/>
    <property type="molecule type" value="Genomic_DNA"/>
</dbReference>
<sequence length="134" mass="15047">MKKEQKQILYIFTFLILGCVIGYFVAVTQMKQVSDPEYIAFWASQDMPVPEPIGFPRSIISFGMLFSGIPAGVIFFSHIAKKWLTSAAPKIIIGFLTWPIYTLAGAVGAIPLVVYLIYRLWKGRISCQKCKLHG</sequence>
<name>A0A4R3JRI9_9FIRM</name>
<dbReference type="PROSITE" id="PS51257">
    <property type="entry name" value="PROKAR_LIPOPROTEIN"/>
    <property type="match status" value="1"/>
</dbReference>
<evidence type="ECO:0000313" key="3">
    <source>
        <dbReference type="EMBL" id="TCS68137.1"/>
    </source>
</evidence>
<reference evidence="3 4" key="2">
    <citation type="submission" date="2019-03" db="EMBL/GenBank/DDBJ databases">
        <title>Genomic Encyclopedia of Type Strains, Phase IV (KMG-IV): sequencing the most valuable type-strain genomes for metagenomic binning, comparative biology and taxonomic classification.</title>
        <authorList>
            <person name="Goeker M."/>
        </authorList>
    </citation>
    <scope>NUCLEOTIDE SEQUENCE [LARGE SCALE GENOMIC DNA]</scope>
    <source>
        <strain evidence="3 4">DSM 103426</strain>
    </source>
</reference>
<comment type="caution">
    <text evidence="3">The sequence shown here is derived from an EMBL/GenBank/DDBJ whole genome shotgun (WGS) entry which is preliminary data.</text>
</comment>
<evidence type="ECO:0000313" key="2">
    <source>
        <dbReference type="EMBL" id="GBU05575.1"/>
    </source>
</evidence>
<evidence type="ECO:0000313" key="4">
    <source>
        <dbReference type="Proteomes" id="UP000294613"/>
    </source>
</evidence>
<feature type="transmembrane region" description="Helical" evidence="1">
    <location>
        <begin position="59"/>
        <end position="79"/>
    </location>
</feature>
<gene>
    <name evidence="3" type="ORF">EDD74_11182</name>
    <name evidence="2" type="ORF">FAEUMB_21160</name>
</gene>
<dbReference type="Proteomes" id="UP000294613">
    <property type="component" value="Unassembled WGS sequence"/>
</dbReference>
<accession>A0A4R3JRI9</accession>
<proteinExistence type="predicted"/>
<dbReference type="EMBL" id="SLZV01000011">
    <property type="protein sequence ID" value="TCS68137.1"/>
    <property type="molecule type" value="Genomic_DNA"/>
</dbReference>
<feature type="transmembrane region" description="Helical" evidence="1">
    <location>
        <begin position="7"/>
        <end position="26"/>
    </location>
</feature>
<keyword evidence="5" id="KW-1185">Reference proteome</keyword>
<reference evidence="2 5" key="1">
    <citation type="journal article" date="2018" name="Int. J. Syst. Evol. Microbiol.">
        <title>Draft Genome Sequence of Faecalimonas umbilicata JCM 30896T, an Acetate-Producing Bacterium Isolated from Human Feces.</title>
        <authorList>
            <person name="Sakamoto M."/>
            <person name="Ikeyama N."/>
            <person name="Yuki M."/>
            <person name="Ohkuma M."/>
        </authorList>
    </citation>
    <scope>NUCLEOTIDE SEQUENCE [LARGE SCALE GENOMIC DNA]</scope>
    <source>
        <strain evidence="2 5">EGH7</strain>
    </source>
</reference>
<keyword evidence="1" id="KW-0472">Membrane</keyword>
<dbReference type="AlphaFoldDB" id="A0A4R3JRI9"/>
<keyword evidence="1" id="KW-1133">Transmembrane helix</keyword>
<evidence type="ECO:0000313" key="5">
    <source>
        <dbReference type="Proteomes" id="UP000702954"/>
    </source>
</evidence>